<reference evidence="1" key="2">
    <citation type="journal article" date="2015" name="Data Brief">
        <title>Shoot transcriptome of the giant reed, Arundo donax.</title>
        <authorList>
            <person name="Barrero R.A."/>
            <person name="Guerrero F.D."/>
            <person name="Moolhuijzen P."/>
            <person name="Goolsby J.A."/>
            <person name="Tidwell J."/>
            <person name="Bellgard S.E."/>
            <person name="Bellgard M.I."/>
        </authorList>
    </citation>
    <scope>NUCLEOTIDE SEQUENCE</scope>
    <source>
        <tissue evidence="1">Shoot tissue taken approximately 20 cm above the soil surface</tissue>
    </source>
</reference>
<name>A0A0A9AWM0_ARUDO</name>
<dbReference type="AlphaFoldDB" id="A0A0A9AWM0"/>
<proteinExistence type="predicted"/>
<accession>A0A0A9AWM0</accession>
<protein>
    <submittedName>
        <fullName evidence="1">Uncharacterized protein</fullName>
    </submittedName>
</protein>
<organism evidence="1">
    <name type="scientific">Arundo donax</name>
    <name type="common">Giant reed</name>
    <name type="synonym">Donax arundinaceus</name>
    <dbReference type="NCBI Taxonomy" id="35708"/>
    <lineage>
        <taxon>Eukaryota</taxon>
        <taxon>Viridiplantae</taxon>
        <taxon>Streptophyta</taxon>
        <taxon>Embryophyta</taxon>
        <taxon>Tracheophyta</taxon>
        <taxon>Spermatophyta</taxon>
        <taxon>Magnoliopsida</taxon>
        <taxon>Liliopsida</taxon>
        <taxon>Poales</taxon>
        <taxon>Poaceae</taxon>
        <taxon>PACMAD clade</taxon>
        <taxon>Arundinoideae</taxon>
        <taxon>Arundineae</taxon>
        <taxon>Arundo</taxon>
    </lineage>
</organism>
<evidence type="ECO:0000313" key="1">
    <source>
        <dbReference type="EMBL" id="JAD53320.1"/>
    </source>
</evidence>
<reference evidence="1" key="1">
    <citation type="submission" date="2014-09" db="EMBL/GenBank/DDBJ databases">
        <authorList>
            <person name="Magalhaes I.L.F."/>
            <person name="Oliveira U."/>
            <person name="Santos F.R."/>
            <person name="Vidigal T.H.D.A."/>
            <person name="Brescovit A.D."/>
            <person name="Santos A.J."/>
        </authorList>
    </citation>
    <scope>NUCLEOTIDE SEQUENCE</scope>
    <source>
        <tissue evidence="1">Shoot tissue taken approximately 20 cm above the soil surface</tissue>
    </source>
</reference>
<sequence length="44" mass="5001">MQTYCGFAAHFLISILKATFRLHVTTISGMQPIREILLMEVSTM</sequence>
<dbReference type="EMBL" id="GBRH01244575">
    <property type="protein sequence ID" value="JAD53320.1"/>
    <property type="molecule type" value="Transcribed_RNA"/>
</dbReference>